<dbReference type="EMBL" id="JABMOJ010000294">
    <property type="protein sequence ID" value="NQV65256.1"/>
    <property type="molecule type" value="Genomic_DNA"/>
</dbReference>
<dbReference type="Pfam" id="PF01882">
    <property type="entry name" value="DUF58"/>
    <property type="match status" value="1"/>
</dbReference>
<dbReference type="AlphaFoldDB" id="A0A972VXD9"/>
<dbReference type="PANTHER" id="PTHR33608:SF12">
    <property type="entry name" value="DUF58 DOMAIN-CONTAINING PROTEIN"/>
    <property type="match status" value="1"/>
</dbReference>
<sequence>MVMKRVSQSSRHELNIRGGAYTDIRELIRLRYASKAIDAFASSKARNPLSGLLASNFRGRGIDFAEVRTYQPGDDVRTIDWRVTARTGAPHTKLFQEEKERPVLILVDQSQSMFFGSKVAFKSVLAAEVAALLAWTALERGDRVGGVVFSEAGHRSVRPRRSKHSVLHLLHEINDFNHQLNQQAPAANGDNYLVEALRNLRRVAKHGCAVFIISDFSTLAQEGNEEARLHMNQIARQNDLVGIHISDSLERELPRPDLYTITNGTDRVRINTANKRFRADYQQGFDEQINALRREFTRQKSPLFELQTHEPMISSLAQQYNEYARRV</sequence>
<protein>
    <submittedName>
        <fullName evidence="2">DUF58 domain-containing protein</fullName>
    </submittedName>
</protein>
<dbReference type="Gene3D" id="3.40.50.410">
    <property type="entry name" value="von Willebrand factor, type A domain"/>
    <property type="match status" value="1"/>
</dbReference>
<dbReference type="InterPro" id="IPR002881">
    <property type="entry name" value="DUF58"/>
</dbReference>
<comment type="caution">
    <text evidence="2">The sequence shown here is derived from an EMBL/GenBank/DDBJ whole genome shotgun (WGS) entry which is preliminary data.</text>
</comment>
<reference evidence="2" key="1">
    <citation type="submission" date="2020-05" db="EMBL/GenBank/DDBJ databases">
        <title>Sulfur intermediates as new biogeochemical hubs in an aquatic model microbial ecosystem.</title>
        <authorList>
            <person name="Vigneron A."/>
        </authorList>
    </citation>
    <scope>NUCLEOTIDE SEQUENCE</scope>
    <source>
        <strain evidence="2">Bin.250</strain>
    </source>
</reference>
<feature type="domain" description="DUF58" evidence="1">
    <location>
        <begin position="66"/>
        <end position="287"/>
    </location>
</feature>
<dbReference type="PANTHER" id="PTHR33608">
    <property type="entry name" value="BLL2464 PROTEIN"/>
    <property type="match status" value="1"/>
</dbReference>
<name>A0A972VXD9_9GAMM</name>
<evidence type="ECO:0000313" key="3">
    <source>
        <dbReference type="Proteomes" id="UP000754644"/>
    </source>
</evidence>
<organism evidence="2 3">
    <name type="scientific">SAR86 cluster bacterium</name>
    <dbReference type="NCBI Taxonomy" id="2030880"/>
    <lineage>
        <taxon>Bacteria</taxon>
        <taxon>Pseudomonadati</taxon>
        <taxon>Pseudomonadota</taxon>
        <taxon>Gammaproteobacteria</taxon>
        <taxon>SAR86 cluster</taxon>
    </lineage>
</organism>
<accession>A0A972VXD9</accession>
<dbReference type="InterPro" id="IPR036465">
    <property type="entry name" value="vWFA_dom_sf"/>
</dbReference>
<dbReference type="SUPFAM" id="SSF53300">
    <property type="entry name" value="vWA-like"/>
    <property type="match status" value="1"/>
</dbReference>
<evidence type="ECO:0000313" key="2">
    <source>
        <dbReference type="EMBL" id="NQV65256.1"/>
    </source>
</evidence>
<dbReference type="Proteomes" id="UP000754644">
    <property type="component" value="Unassembled WGS sequence"/>
</dbReference>
<evidence type="ECO:0000259" key="1">
    <source>
        <dbReference type="Pfam" id="PF01882"/>
    </source>
</evidence>
<gene>
    <name evidence="2" type="ORF">HQ497_07815</name>
</gene>
<proteinExistence type="predicted"/>